<gene>
    <name evidence="1" type="ORF">Zmor_002162</name>
</gene>
<accession>A0AA38J408</accession>
<dbReference type="EMBL" id="JALNTZ010000001">
    <property type="protein sequence ID" value="KAJ3666730.1"/>
    <property type="molecule type" value="Genomic_DNA"/>
</dbReference>
<proteinExistence type="predicted"/>
<keyword evidence="2" id="KW-1185">Reference proteome</keyword>
<evidence type="ECO:0000313" key="1">
    <source>
        <dbReference type="EMBL" id="KAJ3666730.1"/>
    </source>
</evidence>
<name>A0AA38J408_9CUCU</name>
<protein>
    <submittedName>
        <fullName evidence="1">Uncharacterized protein</fullName>
    </submittedName>
</protein>
<evidence type="ECO:0000313" key="2">
    <source>
        <dbReference type="Proteomes" id="UP001168821"/>
    </source>
</evidence>
<dbReference type="Proteomes" id="UP001168821">
    <property type="component" value="Unassembled WGS sequence"/>
</dbReference>
<dbReference type="AlphaFoldDB" id="A0AA38J408"/>
<sequence length="158" mass="17634">MLRLVGLSQLQPSLRLRIVLDRDYANLPPSPFAVRFALTVGATITYDAISSTTSGLRKELQFLPTRNERIKKRVAFTITVAITPNDTIPSTPSEVRREPLFDSIRNGRAAPSDALNLAPRSCKLPALTQFRPDPDVHQSLCLASPISYNKLYKLFIEL</sequence>
<comment type="caution">
    <text evidence="1">The sequence shown here is derived from an EMBL/GenBank/DDBJ whole genome shotgun (WGS) entry which is preliminary data.</text>
</comment>
<organism evidence="1 2">
    <name type="scientific">Zophobas morio</name>
    <dbReference type="NCBI Taxonomy" id="2755281"/>
    <lineage>
        <taxon>Eukaryota</taxon>
        <taxon>Metazoa</taxon>
        <taxon>Ecdysozoa</taxon>
        <taxon>Arthropoda</taxon>
        <taxon>Hexapoda</taxon>
        <taxon>Insecta</taxon>
        <taxon>Pterygota</taxon>
        <taxon>Neoptera</taxon>
        <taxon>Endopterygota</taxon>
        <taxon>Coleoptera</taxon>
        <taxon>Polyphaga</taxon>
        <taxon>Cucujiformia</taxon>
        <taxon>Tenebrionidae</taxon>
        <taxon>Zophobas</taxon>
    </lineage>
</organism>
<reference evidence="1" key="1">
    <citation type="journal article" date="2023" name="G3 (Bethesda)">
        <title>Whole genome assemblies of Zophobas morio and Tenebrio molitor.</title>
        <authorList>
            <person name="Kaur S."/>
            <person name="Stinson S.A."/>
            <person name="diCenzo G.C."/>
        </authorList>
    </citation>
    <scope>NUCLEOTIDE SEQUENCE</scope>
    <source>
        <strain evidence="1">QUZm001</strain>
    </source>
</reference>